<dbReference type="SUPFAM" id="SSF53623">
    <property type="entry name" value="MurD-like peptide ligases, catalytic domain"/>
    <property type="match status" value="1"/>
</dbReference>
<evidence type="ECO:0000256" key="6">
    <source>
        <dbReference type="ARBA" id="ARBA00023316"/>
    </source>
</evidence>
<dbReference type="NCBIfam" id="NF001126">
    <property type="entry name" value="PRK00139.1-4"/>
    <property type="match status" value="1"/>
</dbReference>
<gene>
    <name evidence="7" type="primary">murE</name>
    <name evidence="12" type="ORF">SAMN04488541_102653</name>
</gene>
<feature type="binding site" evidence="7">
    <location>
        <position position="181"/>
    </location>
    <ligand>
        <name>UDP-N-acetyl-alpha-D-muramoyl-L-alanyl-D-glutamate</name>
        <dbReference type="ChEBI" id="CHEBI:83900"/>
    </ligand>
</feature>
<dbReference type="Gene3D" id="3.90.190.20">
    <property type="entry name" value="Mur ligase, C-terminal domain"/>
    <property type="match status" value="1"/>
</dbReference>
<keyword evidence="6 7" id="KW-0961">Cell wall biogenesis/degradation</keyword>
<evidence type="ECO:0000256" key="1">
    <source>
        <dbReference type="ARBA" id="ARBA00005898"/>
    </source>
</evidence>
<evidence type="ECO:0000256" key="2">
    <source>
        <dbReference type="ARBA" id="ARBA00022618"/>
    </source>
</evidence>
<dbReference type="GO" id="GO:0005524">
    <property type="term" value="F:ATP binding"/>
    <property type="evidence" value="ECO:0007669"/>
    <property type="project" value="UniProtKB-UniRule"/>
</dbReference>
<comment type="pathway">
    <text evidence="7 8">Cell wall biogenesis; peptidoglycan biosynthesis.</text>
</comment>
<feature type="domain" description="Mur ligase N-terminal catalytic" evidence="9">
    <location>
        <begin position="9"/>
        <end position="90"/>
    </location>
</feature>
<dbReference type="STRING" id="1003.SAMN04488541_102653"/>
<feature type="domain" description="Mur ligase C-terminal" evidence="10">
    <location>
        <begin position="320"/>
        <end position="450"/>
    </location>
</feature>
<feature type="binding site" evidence="7">
    <location>
        <begin position="104"/>
        <end position="110"/>
    </location>
    <ligand>
        <name>ATP</name>
        <dbReference type="ChEBI" id="CHEBI:30616"/>
    </ligand>
</feature>
<feature type="binding site" evidence="7">
    <location>
        <position position="452"/>
    </location>
    <ligand>
        <name>meso-2,6-diaminopimelate</name>
        <dbReference type="ChEBI" id="CHEBI:57791"/>
    </ligand>
</feature>
<evidence type="ECO:0000259" key="9">
    <source>
        <dbReference type="Pfam" id="PF01225"/>
    </source>
</evidence>
<dbReference type="NCBIfam" id="TIGR01085">
    <property type="entry name" value="murE"/>
    <property type="match status" value="1"/>
</dbReference>
<keyword evidence="5 7" id="KW-0131">Cell cycle</keyword>
<keyword evidence="2 7" id="KW-0132">Cell division</keyword>
<dbReference type="GO" id="GO:0071555">
    <property type="term" value="P:cell wall organization"/>
    <property type="evidence" value="ECO:0007669"/>
    <property type="project" value="UniProtKB-KW"/>
</dbReference>
<evidence type="ECO:0000313" key="12">
    <source>
        <dbReference type="EMBL" id="SFF33303.1"/>
    </source>
</evidence>
<dbReference type="Proteomes" id="UP000199513">
    <property type="component" value="Unassembled WGS sequence"/>
</dbReference>
<accession>A0A1I2HV73</accession>
<dbReference type="UniPathway" id="UPA00219"/>
<keyword evidence="7" id="KW-0067">ATP-binding</keyword>
<feature type="binding site" evidence="7">
    <location>
        <begin position="395"/>
        <end position="398"/>
    </location>
    <ligand>
        <name>meso-2,6-diaminopimelate</name>
        <dbReference type="ChEBI" id="CHEBI:57791"/>
    </ligand>
</feature>
<comment type="function">
    <text evidence="7">Catalyzes the addition of meso-diaminopimelic acid to the nucleotide precursor UDP-N-acetylmuramoyl-L-alanyl-D-glutamate (UMAG) in the biosynthesis of bacterial cell-wall peptidoglycan.</text>
</comment>
<proteinExistence type="inferred from homology"/>
<evidence type="ECO:0000313" key="13">
    <source>
        <dbReference type="Proteomes" id="UP000199513"/>
    </source>
</evidence>
<dbReference type="Pfam" id="PF02875">
    <property type="entry name" value="Mur_ligase_C"/>
    <property type="match status" value="1"/>
</dbReference>
<keyword evidence="7" id="KW-0963">Cytoplasm</keyword>
<evidence type="ECO:0000256" key="3">
    <source>
        <dbReference type="ARBA" id="ARBA00022960"/>
    </source>
</evidence>
<comment type="caution">
    <text evidence="7">Lacks conserved residue(s) required for the propagation of feature annotation.</text>
</comment>
<evidence type="ECO:0000259" key="11">
    <source>
        <dbReference type="Pfam" id="PF08245"/>
    </source>
</evidence>
<evidence type="ECO:0000256" key="8">
    <source>
        <dbReference type="RuleBase" id="RU004135"/>
    </source>
</evidence>
<feature type="binding site" evidence="7">
    <location>
        <begin position="146"/>
        <end position="147"/>
    </location>
    <ligand>
        <name>UDP-N-acetyl-alpha-D-muramoyl-L-alanyl-D-glutamate</name>
        <dbReference type="ChEBI" id="CHEBI:83900"/>
    </ligand>
</feature>
<keyword evidence="4 7" id="KW-0573">Peptidoglycan synthesis</keyword>
<dbReference type="GO" id="GO:0000287">
    <property type="term" value="F:magnesium ion binding"/>
    <property type="evidence" value="ECO:0007669"/>
    <property type="project" value="UniProtKB-UniRule"/>
</dbReference>
<comment type="subcellular location">
    <subcellularLocation>
        <location evidence="7 8">Cytoplasm</location>
    </subcellularLocation>
</comment>
<dbReference type="PANTHER" id="PTHR23135">
    <property type="entry name" value="MUR LIGASE FAMILY MEMBER"/>
    <property type="match status" value="1"/>
</dbReference>
<comment type="cofactor">
    <cofactor evidence="7">
        <name>Mg(2+)</name>
        <dbReference type="ChEBI" id="CHEBI:18420"/>
    </cofactor>
</comment>
<evidence type="ECO:0000256" key="7">
    <source>
        <dbReference type="HAMAP-Rule" id="MF_00208"/>
    </source>
</evidence>
<sequence length="476" mass="52652">MQGATDLVINQVRFDSRKVQQGDVFVAVKGLQSDGHQFISKAIESGAVAIVLEEQNALKTLPEGEGFGGAVIIKVQNSAAALGMMASNFYDNPSEKLKLVGITGTNGKTTTVTLLYRLFRELGYKVGLISTIENRIDEEVIPTNYTTPDALELNKLLALMAERKCTHVFMEVSSHALAQHRVAGIKYSGAMFSNITHDHLDFHKTFAEYLKAKKMFFDNLEENAFALVNKDDKNGLVMLQNCKGKHHTFALNSMADFKAKIIANTFEGLELEIDNQRVWFKLSGSFNAYNLLGIYAAAVLLGEEKSKVLEILSNIEPAAGRFDKVIGKNKVFAIIDYAHTPDALKNVLENIQKTRTGKEKVITVVGCGGNRDATKRPIMAKIACELSDKVILTSDNPRFEEPEAILEDMKKGVPQDAEDKTLVMTDRKEALAEAVKMAQPNDIILVAGKGHENYQEIKGIKYPFDDKKIMSELLES</sequence>
<dbReference type="EMBL" id="FONY01000026">
    <property type="protein sequence ID" value="SFF33303.1"/>
    <property type="molecule type" value="Genomic_DNA"/>
</dbReference>
<feature type="short sequence motif" description="Meso-diaminopimelate recognition motif" evidence="7">
    <location>
        <begin position="395"/>
        <end position="398"/>
    </location>
</feature>
<dbReference type="GO" id="GO:0005737">
    <property type="term" value="C:cytoplasm"/>
    <property type="evidence" value="ECO:0007669"/>
    <property type="project" value="UniProtKB-SubCell"/>
</dbReference>
<dbReference type="GO" id="GO:0051301">
    <property type="term" value="P:cell division"/>
    <property type="evidence" value="ECO:0007669"/>
    <property type="project" value="UniProtKB-KW"/>
</dbReference>
<feature type="domain" description="Mur ligase central" evidence="11">
    <location>
        <begin position="102"/>
        <end position="297"/>
    </location>
</feature>
<dbReference type="InterPro" id="IPR000713">
    <property type="entry name" value="Mur_ligase_N"/>
</dbReference>
<keyword evidence="7 12" id="KW-0436">Ligase</keyword>
<feature type="binding site" evidence="7">
    <location>
        <position position="448"/>
    </location>
    <ligand>
        <name>meso-2,6-diaminopimelate</name>
        <dbReference type="ChEBI" id="CHEBI:57791"/>
    </ligand>
</feature>
<dbReference type="SUPFAM" id="SSF53244">
    <property type="entry name" value="MurD-like peptide ligases, peptide-binding domain"/>
    <property type="match status" value="1"/>
</dbReference>
<dbReference type="HAMAP" id="MF_00208">
    <property type="entry name" value="MurE"/>
    <property type="match status" value="1"/>
</dbReference>
<dbReference type="InterPro" id="IPR036615">
    <property type="entry name" value="Mur_ligase_C_dom_sf"/>
</dbReference>
<dbReference type="Pfam" id="PF01225">
    <property type="entry name" value="Mur_ligase"/>
    <property type="match status" value="1"/>
</dbReference>
<feature type="modified residue" description="N6-carboxylysine" evidence="7">
    <location>
        <position position="213"/>
    </location>
</feature>
<reference evidence="13" key="1">
    <citation type="submission" date="2016-10" db="EMBL/GenBank/DDBJ databases">
        <authorList>
            <person name="Varghese N."/>
            <person name="Submissions S."/>
        </authorList>
    </citation>
    <scope>NUCLEOTIDE SEQUENCE [LARGE SCALE GENOMIC DNA]</scope>
    <source>
        <strain>GEY</strain>
        <strain evidence="13">DSM 9560</strain>
    </source>
</reference>
<comment type="catalytic activity">
    <reaction evidence="7">
        <text>UDP-N-acetyl-alpha-D-muramoyl-L-alanyl-D-glutamate + meso-2,6-diaminopimelate + ATP = UDP-N-acetyl-alpha-D-muramoyl-L-alanyl-gamma-D-glutamyl-meso-2,6-diaminopimelate + ADP + phosphate + H(+)</text>
        <dbReference type="Rhea" id="RHEA:23676"/>
        <dbReference type="ChEBI" id="CHEBI:15378"/>
        <dbReference type="ChEBI" id="CHEBI:30616"/>
        <dbReference type="ChEBI" id="CHEBI:43474"/>
        <dbReference type="ChEBI" id="CHEBI:57791"/>
        <dbReference type="ChEBI" id="CHEBI:83900"/>
        <dbReference type="ChEBI" id="CHEBI:83905"/>
        <dbReference type="ChEBI" id="CHEBI:456216"/>
        <dbReference type="EC" id="6.3.2.13"/>
    </reaction>
</comment>
<comment type="PTM">
    <text evidence="7">Carboxylation is probably crucial for Mg(2+) binding and, consequently, for the gamma-phosphate positioning of ATP.</text>
</comment>
<dbReference type="Gene3D" id="3.40.1390.10">
    <property type="entry name" value="MurE/MurF, N-terminal domain"/>
    <property type="match status" value="1"/>
</dbReference>
<protein>
    <recommendedName>
        <fullName evidence="7">UDP-N-acetylmuramoyl-L-alanyl-D-glutamate--2,6-diaminopimelate ligase</fullName>
        <ecNumber evidence="7">6.3.2.13</ecNumber>
    </recommendedName>
    <alternativeName>
        <fullName evidence="7">Meso-A2pm-adding enzyme</fullName>
    </alternativeName>
    <alternativeName>
        <fullName evidence="7">Meso-diaminopimelate-adding enzyme</fullName>
    </alternativeName>
    <alternativeName>
        <fullName evidence="7">UDP-MurNAc-L-Ala-D-Glu:meso-diaminopimelate ligase</fullName>
    </alternativeName>
    <alternativeName>
        <fullName evidence="7">UDP-MurNAc-tripeptide synthetase</fullName>
    </alternativeName>
    <alternativeName>
        <fullName evidence="7">UDP-N-acetylmuramyl-tripeptide synthetase</fullName>
    </alternativeName>
</protein>
<evidence type="ECO:0000259" key="10">
    <source>
        <dbReference type="Pfam" id="PF02875"/>
    </source>
</evidence>
<dbReference type="InterPro" id="IPR004101">
    <property type="entry name" value="Mur_ligase_C"/>
</dbReference>
<dbReference type="GO" id="GO:0009252">
    <property type="term" value="P:peptidoglycan biosynthetic process"/>
    <property type="evidence" value="ECO:0007669"/>
    <property type="project" value="UniProtKB-UniRule"/>
</dbReference>
<keyword evidence="7" id="KW-0547">Nucleotide-binding</keyword>
<organism evidence="12 13">
    <name type="scientific">Thermoflexibacter ruber</name>
    <dbReference type="NCBI Taxonomy" id="1003"/>
    <lineage>
        <taxon>Bacteria</taxon>
        <taxon>Pseudomonadati</taxon>
        <taxon>Bacteroidota</taxon>
        <taxon>Cytophagia</taxon>
        <taxon>Cytophagales</taxon>
        <taxon>Thermoflexibacteraceae</taxon>
        <taxon>Thermoflexibacter</taxon>
    </lineage>
</organism>
<feature type="binding site" evidence="7">
    <location>
        <position position="179"/>
    </location>
    <ligand>
        <name>UDP-N-acetyl-alpha-D-muramoyl-L-alanyl-D-glutamate</name>
        <dbReference type="ChEBI" id="CHEBI:83900"/>
    </ligand>
</feature>
<keyword evidence="3 7" id="KW-0133">Cell shape</keyword>
<dbReference type="Pfam" id="PF08245">
    <property type="entry name" value="Mur_ligase_M"/>
    <property type="match status" value="1"/>
</dbReference>
<feature type="binding site" evidence="7">
    <location>
        <position position="371"/>
    </location>
    <ligand>
        <name>meso-2,6-diaminopimelate</name>
        <dbReference type="ChEBI" id="CHEBI:57791"/>
    </ligand>
</feature>
<dbReference type="InterPro" id="IPR036565">
    <property type="entry name" value="Mur-like_cat_sf"/>
</dbReference>
<dbReference type="PANTHER" id="PTHR23135:SF4">
    <property type="entry name" value="UDP-N-ACETYLMURAMOYL-L-ALANYL-D-GLUTAMATE--2,6-DIAMINOPIMELATE LIGASE MURE HOMOLOG, CHLOROPLASTIC"/>
    <property type="match status" value="1"/>
</dbReference>
<dbReference type="SUPFAM" id="SSF63418">
    <property type="entry name" value="MurE/MurF N-terminal domain"/>
    <property type="match status" value="1"/>
</dbReference>
<dbReference type="EC" id="6.3.2.13" evidence="7"/>
<comment type="similarity">
    <text evidence="1 7">Belongs to the MurCDEF family. MurE subfamily.</text>
</comment>
<keyword evidence="13" id="KW-1185">Reference proteome</keyword>
<keyword evidence="7" id="KW-0460">Magnesium</keyword>
<dbReference type="InterPro" id="IPR035911">
    <property type="entry name" value="MurE/MurF_N"/>
</dbReference>
<feature type="binding site" evidence="7">
    <location>
        <position position="16"/>
    </location>
    <ligand>
        <name>UDP-N-acetyl-alpha-D-muramoyl-L-alanyl-D-glutamate</name>
        <dbReference type="ChEBI" id="CHEBI:83900"/>
    </ligand>
</feature>
<evidence type="ECO:0000256" key="5">
    <source>
        <dbReference type="ARBA" id="ARBA00023306"/>
    </source>
</evidence>
<dbReference type="GO" id="GO:0008360">
    <property type="term" value="P:regulation of cell shape"/>
    <property type="evidence" value="ECO:0007669"/>
    <property type="project" value="UniProtKB-KW"/>
</dbReference>
<dbReference type="InterPro" id="IPR005761">
    <property type="entry name" value="UDP-N-AcMur-Glu-dNH2Pim_ligase"/>
</dbReference>
<evidence type="ECO:0000256" key="4">
    <source>
        <dbReference type="ARBA" id="ARBA00022984"/>
    </source>
</evidence>
<dbReference type="InterPro" id="IPR013221">
    <property type="entry name" value="Mur_ligase_cen"/>
</dbReference>
<dbReference type="Gene3D" id="3.40.1190.10">
    <property type="entry name" value="Mur-like, catalytic domain"/>
    <property type="match status" value="1"/>
</dbReference>
<dbReference type="AlphaFoldDB" id="A0A1I2HV73"/>
<dbReference type="GO" id="GO:0008765">
    <property type="term" value="F:UDP-N-acetylmuramoylalanyl-D-glutamate-2,6-diaminopimelate ligase activity"/>
    <property type="evidence" value="ECO:0007669"/>
    <property type="project" value="UniProtKB-UniRule"/>
</dbReference>
<name>A0A1I2HV73_9BACT</name>
<feature type="binding site" evidence="7">
    <location>
        <position position="173"/>
    </location>
    <ligand>
        <name>UDP-N-acetyl-alpha-D-muramoyl-L-alanyl-D-glutamate</name>
        <dbReference type="ChEBI" id="CHEBI:83900"/>
    </ligand>
</feature>